<dbReference type="InterPro" id="IPR023211">
    <property type="entry name" value="DNA_pol_palm_dom_sf"/>
</dbReference>
<feature type="compositionally biased region" description="Polar residues" evidence="8">
    <location>
        <begin position="1289"/>
        <end position="1299"/>
    </location>
</feature>
<feature type="compositionally biased region" description="Low complexity" evidence="8">
    <location>
        <begin position="926"/>
        <end position="940"/>
    </location>
</feature>
<name>U6GDC9_EIMAC</name>
<evidence type="ECO:0000256" key="6">
    <source>
        <dbReference type="ARBA" id="ARBA00022932"/>
    </source>
</evidence>
<dbReference type="OrthoDB" id="2414538at2759"/>
<evidence type="ECO:0000313" key="11">
    <source>
        <dbReference type="EMBL" id="CDI77517.1"/>
    </source>
</evidence>
<dbReference type="Gene3D" id="3.30.342.10">
    <property type="entry name" value="DNA Polymerase, chain B, domain 1"/>
    <property type="match status" value="1"/>
</dbReference>
<keyword evidence="5" id="KW-0479">Metal-binding</keyword>
<feature type="region of interest" description="Disordered" evidence="8">
    <location>
        <begin position="1621"/>
        <end position="1654"/>
    </location>
</feature>
<dbReference type="InterPro" id="IPR006134">
    <property type="entry name" value="DNA-dir_DNA_pol_B_multi_dom"/>
</dbReference>
<dbReference type="VEuPathDB" id="ToxoDB:EAH_00005080"/>
<keyword evidence="3" id="KW-0808">Transferase</keyword>
<dbReference type="SMART" id="SM00486">
    <property type="entry name" value="POLBc"/>
    <property type="match status" value="1"/>
</dbReference>
<dbReference type="GO" id="GO:0005634">
    <property type="term" value="C:nucleus"/>
    <property type="evidence" value="ECO:0007669"/>
    <property type="project" value="TreeGrafter"/>
</dbReference>
<dbReference type="GO" id="GO:0016035">
    <property type="term" value="C:zeta DNA polymerase complex"/>
    <property type="evidence" value="ECO:0007669"/>
    <property type="project" value="InterPro"/>
</dbReference>
<feature type="compositionally biased region" description="Basic residues" evidence="8">
    <location>
        <begin position="3384"/>
        <end position="3393"/>
    </location>
</feature>
<dbReference type="Pfam" id="PF00136">
    <property type="entry name" value="DNA_pol_B"/>
    <property type="match status" value="1"/>
</dbReference>
<keyword evidence="6" id="KW-0239">DNA-directed DNA polymerase</keyword>
<evidence type="ECO:0000259" key="9">
    <source>
        <dbReference type="Pfam" id="PF00136"/>
    </source>
</evidence>
<feature type="compositionally biased region" description="Low complexity" evidence="8">
    <location>
        <begin position="3406"/>
        <end position="3420"/>
    </location>
</feature>
<dbReference type="GO" id="GO:0000166">
    <property type="term" value="F:nucleotide binding"/>
    <property type="evidence" value="ECO:0007669"/>
    <property type="project" value="InterPro"/>
</dbReference>
<feature type="domain" description="DNA polymerase delta/zeta catalytic subunit N-terminal" evidence="10">
    <location>
        <begin position="178"/>
        <end position="212"/>
    </location>
</feature>
<feature type="region of interest" description="Disordered" evidence="8">
    <location>
        <begin position="3368"/>
        <end position="3435"/>
    </location>
</feature>
<evidence type="ECO:0000256" key="7">
    <source>
        <dbReference type="ARBA" id="ARBA00049244"/>
    </source>
</evidence>
<dbReference type="GeneID" id="25268578"/>
<feature type="compositionally biased region" description="Low complexity" evidence="8">
    <location>
        <begin position="489"/>
        <end position="511"/>
    </location>
</feature>
<feature type="compositionally biased region" description="Low complexity" evidence="8">
    <location>
        <begin position="1386"/>
        <end position="1402"/>
    </location>
</feature>
<feature type="region of interest" description="Disordered" evidence="8">
    <location>
        <begin position="1377"/>
        <end position="1402"/>
    </location>
</feature>
<dbReference type="Proteomes" id="UP000018050">
    <property type="component" value="Unassembled WGS sequence"/>
</dbReference>
<feature type="region of interest" description="Disordered" evidence="8">
    <location>
        <begin position="2814"/>
        <end position="2848"/>
    </location>
</feature>
<feature type="region of interest" description="Disordered" evidence="8">
    <location>
        <begin position="755"/>
        <end position="778"/>
    </location>
</feature>
<dbReference type="PANTHER" id="PTHR45812">
    <property type="entry name" value="DNA POLYMERASE ZETA CATALYTIC SUBUNIT"/>
    <property type="match status" value="1"/>
</dbReference>
<feature type="region of interest" description="Disordered" evidence="8">
    <location>
        <begin position="578"/>
        <end position="622"/>
    </location>
</feature>
<feature type="region of interest" description="Disordered" evidence="8">
    <location>
        <begin position="635"/>
        <end position="687"/>
    </location>
</feature>
<gene>
    <name evidence="11" type="ORF">EAH_00005080</name>
</gene>
<dbReference type="GO" id="GO:0042276">
    <property type="term" value="P:error-prone translesion synthesis"/>
    <property type="evidence" value="ECO:0007669"/>
    <property type="project" value="TreeGrafter"/>
</dbReference>
<feature type="region of interest" description="Disordered" evidence="8">
    <location>
        <begin position="1"/>
        <end position="39"/>
    </location>
</feature>
<feature type="region of interest" description="Disordered" evidence="8">
    <location>
        <begin position="3068"/>
        <end position="3104"/>
    </location>
</feature>
<feature type="region of interest" description="Disordered" evidence="8">
    <location>
        <begin position="3014"/>
        <end position="3045"/>
    </location>
</feature>
<feature type="compositionally biased region" description="Low complexity" evidence="8">
    <location>
        <begin position="792"/>
        <end position="811"/>
    </location>
</feature>
<dbReference type="RefSeq" id="XP_013252133.1">
    <property type="nucleotide sequence ID" value="XM_013396679.1"/>
</dbReference>
<evidence type="ECO:0000256" key="1">
    <source>
        <dbReference type="ARBA" id="ARBA00005755"/>
    </source>
</evidence>
<comment type="similarity">
    <text evidence="1">Belongs to the DNA polymerase type-B family.</text>
</comment>
<keyword evidence="12" id="KW-1185">Reference proteome</keyword>
<dbReference type="Gene3D" id="3.90.1600.10">
    <property type="entry name" value="Palm domain of DNA polymerase"/>
    <property type="match status" value="1"/>
</dbReference>
<feature type="region of interest" description="Disordered" evidence="8">
    <location>
        <begin position="3198"/>
        <end position="3236"/>
    </location>
</feature>
<dbReference type="SUPFAM" id="SSF56672">
    <property type="entry name" value="DNA/RNA polymerases"/>
    <property type="match status" value="1"/>
</dbReference>
<feature type="compositionally biased region" description="Low complexity" evidence="8">
    <location>
        <begin position="2821"/>
        <end position="2840"/>
    </location>
</feature>
<dbReference type="InterPro" id="IPR017964">
    <property type="entry name" value="DNA-dir_DNA_pol_B_CS"/>
</dbReference>
<feature type="compositionally biased region" description="Low complexity" evidence="8">
    <location>
        <begin position="3093"/>
        <end position="3104"/>
    </location>
</feature>
<feature type="region of interest" description="Disordered" evidence="8">
    <location>
        <begin position="454"/>
        <end position="511"/>
    </location>
</feature>
<evidence type="ECO:0000256" key="8">
    <source>
        <dbReference type="SAM" id="MobiDB-lite"/>
    </source>
</evidence>
<dbReference type="InterPro" id="IPR006172">
    <property type="entry name" value="DNA-dir_DNA_pol_B"/>
</dbReference>
<feature type="compositionally biased region" description="Polar residues" evidence="8">
    <location>
        <begin position="470"/>
        <end position="483"/>
    </location>
</feature>
<feature type="compositionally biased region" description="Low complexity" evidence="8">
    <location>
        <begin position="607"/>
        <end position="621"/>
    </location>
</feature>
<dbReference type="Gene3D" id="3.30.420.10">
    <property type="entry name" value="Ribonuclease H-like superfamily/Ribonuclease H"/>
    <property type="match status" value="1"/>
</dbReference>
<dbReference type="InterPro" id="IPR012337">
    <property type="entry name" value="RNaseH-like_sf"/>
</dbReference>
<organism evidence="11 12">
    <name type="scientific">Eimeria acervulina</name>
    <name type="common">Coccidian parasite</name>
    <dbReference type="NCBI Taxonomy" id="5801"/>
    <lineage>
        <taxon>Eukaryota</taxon>
        <taxon>Sar</taxon>
        <taxon>Alveolata</taxon>
        <taxon>Apicomplexa</taxon>
        <taxon>Conoidasida</taxon>
        <taxon>Coccidia</taxon>
        <taxon>Eucoccidiorida</taxon>
        <taxon>Eimeriorina</taxon>
        <taxon>Eimeriidae</taxon>
        <taxon>Eimeria</taxon>
    </lineage>
</organism>
<evidence type="ECO:0000256" key="5">
    <source>
        <dbReference type="ARBA" id="ARBA00022723"/>
    </source>
</evidence>
<dbReference type="GO" id="GO:0003677">
    <property type="term" value="F:DNA binding"/>
    <property type="evidence" value="ECO:0007669"/>
    <property type="project" value="InterPro"/>
</dbReference>
<evidence type="ECO:0000259" key="10">
    <source>
        <dbReference type="Pfam" id="PF24055"/>
    </source>
</evidence>
<dbReference type="InterPro" id="IPR043502">
    <property type="entry name" value="DNA/RNA_pol_sf"/>
</dbReference>
<dbReference type="Gene3D" id="1.10.287.690">
    <property type="entry name" value="Helix hairpin bin"/>
    <property type="match status" value="1"/>
</dbReference>
<dbReference type="SUPFAM" id="SSF53098">
    <property type="entry name" value="Ribonuclease H-like"/>
    <property type="match status" value="1"/>
</dbReference>
<dbReference type="PROSITE" id="PS00116">
    <property type="entry name" value="DNA_POLYMERASE_B"/>
    <property type="match status" value="1"/>
</dbReference>
<feature type="region of interest" description="Disordered" evidence="8">
    <location>
        <begin position="135"/>
        <end position="160"/>
    </location>
</feature>
<feature type="region of interest" description="Disordered" evidence="8">
    <location>
        <begin position="2412"/>
        <end position="2439"/>
    </location>
</feature>
<feature type="compositionally biased region" description="Low complexity" evidence="8">
    <location>
        <begin position="658"/>
        <end position="671"/>
    </location>
</feature>
<dbReference type="OMA" id="PPVCKEC"/>
<dbReference type="GO" id="GO:0003887">
    <property type="term" value="F:DNA-directed DNA polymerase activity"/>
    <property type="evidence" value="ECO:0007669"/>
    <property type="project" value="UniProtKB-KW"/>
</dbReference>
<feature type="compositionally biased region" description="Low complexity" evidence="8">
    <location>
        <begin position="956"/>
        <end position="968"/>
    </location>
</feature>
<reference evidence="11" key="1">
    <citation type="submission" date="2013-10" db="EMBL/GenBank/DDBJ databases">
        <title>Genomic analysis of the causative agents of coccidiosis in chickens.</title>
        <authorList>
            <person name="Reid A.J."/>
            <person name="Blake D."/>
            <person name="Billington K."/>
            <person name="Browne H."/>
            <person name="Dunn M."/>
            <person name="Hung S."/>
            <person name="Kawahara F."/>
            <person name="Miranda-Saavedra D."/>
            <person name="Mourier T."/>
            <person name="Nagra H."/>
            <person name="Otto T.D."/>
            <person name="Rawlings N."/>
            <person name="Sanchez A."/>
            <person name="Sanders M."/>
            <person name="Subramaniam C."/>
            <person name="Tay Y."/>
            <person name="Dear P."/>
            <person name="Doerig C."/>
            <person name="Gruber A."/>
            <person name="Parkinson J."/>
            <person name="Shirley M."/>
            <person name="Wan K.L."/>
            <person name="Berriman M."/>
            <person name="Tomley F."/>
            <person name="Pain A."/>
        </authorList>
    </citation>
    <scope>NUCLEOTIDE SEQUENCE [LARGE SCALE GENOMIC DNA]</scope>
    <source>
        <strain evidence="11">Houghton</strain>
    </source>
</reference>
<dbReference type="InterPro" id="IPR042087">
    <property type="entry name" value="DNA_pol_B_thumb"/>
</dbReference>
<dbReference type="GO" id="GO:0046872">
    <property type="term" value="F:metal ion binding"/>
    <property type="evidence" value="ECO:0007669"/>
    <property type="project" value="UniProtKB-KW"/>
</dbReference>
<dbReference type="PANTHER" id="PTHR45812:SF1">
    <property type="entry name" value="DNA POLYMERASE ZETA CATALYTIC SUBUNIT"/>
    <property type="match status" value="1"/>
</dbReference>
<feature type="compositionally biased region" description="Basic and acidic residues" evidence="8">
    <location>
        <begin position="1310"/>
        <end position="1319"/>
    </location>
</feature>
<sequence length="3471" mass="371330">MEKQGDSFGSARPLGAPRPTSSARAHPQGVSRPQGGSPGMAVTAAVIETGLDPPIKGLDPLVSEVCGRPLERVPIVRIYGPWGAGGPHCCLHLHGLFPYFYVPAPPEAYGDGATAFLRSFARRLVLEADRLMASRARGPQSGTMPGGPRTRRQGGLGGRSVQRDMGAVGARGGFKGGPLVQKIEVVRRLPFYGYHRDFHFFLKISLTVPEMVGPLAGLLLKGVVTGSPMQPSIISVLVVSLGHLQTQVLADLHLKGMAPVFVNKPFFRVPVVLHPLAAAGIHGGPQEGPLNTGLQATAVRGPQGLTSRAPLAQGTPECVSGVPQDGLPAPLSDESWRGLSPEFEMLGIGAPRTLAALGWGRLLQQLHQKSSAAGRTGAAGPAAAISADELTNSSTSSAARLCELIMEATPPRGPQGLRLLSVPRRSKCVLEADARVEQVLNPIAAVEMAEAEAATAAAQSQHANHKTPEGISSMQNEQQQPNSAPKPLSSTTTKSNSNGSDESSSSSGKGFSARLVGSVAEYWREEAARAAALGFPPPSASDWGPQEGIRDPHGAVAPELWRKALKDTLKRIETWMHQQEQERRPVHQPLPIKQSTSNAHVPHPAAQQQRQQQRQQQKQHQTNVEVIPASLSSNWEASQQSVASDPEAEGGLYTQGSPDVPAALPAFLDAPLHPPGSKLQDPPVLPQGRQGHLLALCSSQGSEAAPCLLSQGRPPSQKASVGLQPDAKAAHPSPEDILDLADLGDEAFAALLTSQGAGGPSKATGPSEPRGGPHGAYNPVSAELQAVSEGSNADCSSLSDSSSPTRASRPTIAFQFPRRTPAQCSSSNTSKRCSKCCSSCCRCAYSIERKCCSSDVEDLLQACEAKRLVAEGAGGSPHPLGEVSLSSYCALDDDCVAPPRDLPDGRSRGASCLPNPADEVPRARSAEAAAQTTTAGAVSGASPKMLAAAATPAAASAPDVSEAASSSSYTPTVRLGPRSSCEDLSPTQPMNGPQFGALWSLGPCGGPPHTATAAASATPKGAIPAAHGNIAVVAKPVGYVRGSRCRNSGGAPLGSFACSREGRDSAASESSVSVISVSPTAEKANAGALAGAGVAAVASGEREVGEITPFYSNPRDVPAAVNPLAATPGGRHRQQQQGLTPPPCACISAATATATAARGLPTSAERVELRSDLLRFLHRQQQLQQPHPQQLQLLLQQCRLEEGNRCCFVYFRPPPSEAEVFGSCPLKVRRIWQQGAAQQQQQQQKQLPQQPLKQRMCGIEMEHSDSAQSMDADGSNAKGPAAPLRQKEQVPNQQRQAQHGESAEYGGALHHTEEETRVQQAEKTEAIEANVACARDARESCNSNSKRRGKACMVTRVDNSGRIVSYVAAQLPQQQQKEEFTDAATSQSSSSSSQRGQGSQVSVASDVLKAKKGLFSQSEEGTKAREWARGAHTEAKTATYGALLALEIITECPVMAATEAAAAAATPNPWTCAVLAICFVLRDERLQLCAARFQQQHQQQQQQELVYSDVSGVIIYDPIGPTGISCWRTPLSLGVSRRPAESRMFGCIDSCVDRHWWRCVVSSEKDLLLQFCSVVAAADPSLLLQWEEGGRGFNFLCKRAAALGIGHLFRLRCSRRADDISSAPACSGAPSAGGAEPRKTAGTPGTAGAASAPGAITAVGGRSDVRRRRRWVRGSTAVCGRLVLEGWRVLQKEMKLQHSDLNGVAADVLGIISPSIPPSIIAAIWQQAQQARRRKLIQQQQQEKGDLWALQSIANILSHVMNRVRLCLRLVDSSEVLPRTCELARLYGCSLHSALTRGKQTYLRGAVRMGLSVDPLESETKTLGVLTVHAPPQIFAQVMQAHAEATDAGPSSWPSPGAPGEDPMRVLPGGCIFVSRRVRQGILPTLLNDILQTRLMVKQAAKRYKGGGFADQALLRKLEYRQFGLKMIANVTYGYTNANVSGRMPCADVADAIVETARATLIRAMQLIEQTQKWGARVLYGDTDSMFVLLKGRSLEAAFAIGKEIAEAVTRSNPAPITLQLEKVYLPCCLITKKRYVGNAYFSPCGPPTFDAKGIETIRRDQCPLTSALLEKSLRVFFQTRDLSKVKELLYRQWSKMLRGQIPIRHYIFHRRAKLGTYRAETGEAPAGTLPPQAKVLYERLHHQGQGGGAAAATDCYGMRVPFVFSQVAGDADVPLGSAGTGLKASTSRLIDCATSPDNVWGGRRDPMELQALLRGRVHAYMRPLALLQQPEEDLLQQHQQQQQQEQHPVVHLHYRYYITKQIIPAIDRLFSLLPPPGRADLLQWFRDMPKPAQPLTTAMACRSTLAPHQQQQQLLKQQQQSLLKQLGIRSLTAGGTARERLVLQRFFAGASCLFCGSRCRELGPLSLHSTSRKVRRLAQTNKREKEMRTNAEEADEATVRRKLVQELLQSGFTSPSSSGSEEEPPHQQGLLQSRRRMGTTTDLTKSEAVLAPPPVCKECSSNPAVVCLRLYQRLNKVERRLAAAADLCRHCAGSRLCAESCIQAWHCDVYYRRNSEAGKLKVVQHQMRNLGIFVDSSVTVMLHYIRGPSKAPSVDCLGFKAPNFELPVHETVKRVAHLTLKSGHAPAARAARASRGPESHKTLHSLLEDLLVRGLSVTVGLQPGSREGPALGLKPESVVLYLPLIRECQGPPKLHVRVTRREASPLRPLQVCLSSSTVSFCAEWGASSGLAAPEEAARRGKLGETLPAGYSSSAVASPTSQTAEPAAAGSCIVQLISSCGSLLCFKADPRAPLENQLAHDVLCIFKAFDFDTIRLYGCLCAAVKEAPGHKQFEKLLDSLPLFALKQRGFSAGENGASKGAATAARATPKTRAKTPANTALGGSATADRAHADPYWPGPSWGSVDRALPWATALASSWIVHIANHEDGVRERHSLICAFRRFVFTAKEKGHMIAAGIASGIECPSEGSTLGLDTTVPSEATIAAASVCASRTFLGYSALKSTLSAEGSLEGQTAPAAVAVADAPHAPAGPSTATEGAKEIASTSPLQTLEAFEGSRVGPQGSPKHPPGAAQCAGKQQRCKKSSSATMQRAPLVAIPGYSWDAFPALQEEESRQQQQNKHHQKQHQVLQGTPWRPRSQSAPARSAAPAKAVVEAFPRKCQYSPSVMLGLRRQSLLLQPPYKAFNLMLQQQQLQRSQDEPSIPFSPSASPATGGVAIPPAFSSPVLGTAVAPCFPRRPHHDFLFAPPPPPLPRRQEGPLQHRRGPQEQPKRTQQSGCVGSSWDGFANAGPLLPLPRVTPSGPPLLPTPRGPPIAAGPFQQLDQCGLLTGYWGSTGPGTTGPATKTGVPWVPGSLGALGGSAVRPLLCLPMEHDGSRAPVHTTMLQQRDLMRQHLHNHLQHELLLQGVPSAAFPESPVPTNPESVRRVTRTTKSPRKGLSCPQQRRQKQSQQNQQQQQVHNQSASNKSTPDHRNDPYARALPLSNEAALQKLLGMVTSLLMSRSGCKELRQQQQ</sequence>
<dbReference type="Gene3D" id="1.10.132.60">
    <property type="entry name" value="DNA polymerase family B, C-terminal domain"/>
    <property type="match status" value="1"/>
</dbReference>
<dbReference type="InterPro" id="IPR036397">
    <property type="entry name" value="RNaseH_sf"/>
</dbReference>
<keyword evidence="4" id="KW-0548">Nucleotidyltransferase</keyword>
<proteinExistence type="inferred from homology"/>
<comment type="catalytic activity">
    <reaction evidence="7">
        <text>DNA(n) + a 2'-deoxyribonucleoside 5'-triphosphate = DNA(n+1) + diphosphate</text>
        <dbReference type="Rhea" id="RHEA:22508"/>
        <dbReference type="Rhea" id="RHEA-COMP:17339"/>
        <dbReference type="Rhea" id="RHEA-COMP:17340"/>
        <dbReference type="ChEBI" id="CHEBI:33019"/>
        <dbReference type="ChEBI" id="CHEBI:61560"/>
        <dbReference type="ChEBI" id="CHEBI:173112"/>
        <dbReference type="EC" id="2.7.7.7"/>
    </reaction>
</comment>
<feature type="region of interest" description="Disordered" evidence="8">
    <location>
        <begin position="956"/>
        <end position="987"/>
    </location>
</feature>
<accession>U6GDC9</accession>
<dbReference type="Pfam" id="PF24055">
    <property type="entry name" value="POL3_N"/>
    <property type="match status" value="1"/>
</dbReference>
<dbReference type="EMBL" id="HG670680">
    <property type="protein sequence ID" value="CDI77517.1"/>
    <property type="molecule type" value="Genomic_DNA"/>
</dbReference>
<feature type="region of interest" description="Disordered" evidence="8">
    <location>
        <begin position="534"/>
        <end position="555"/>
    </location>
</feature>
<dbReference type="EC" id="2.7.7.7" evidence="2"/>
<reference evidence="11" key="2">
    <citation type="submission" date="2013-10" db="EMBL/GenBank/DDBJ databases">
        <authorList>
            <person name="Aslett M."/>
        </authorList>
    </citation>
    <scope>NUCLEOTIDE SEQUENCE [LARGE SCALE GENOMIC DNA]</scope>
    <source>
        <strain evidence="11">Houghton</strain>
    </source>
</reference>
<evidence type="ECO:0000256" key="3">
    <source>
        <dbReference type="ARBA" id="ARBA00022679"/>
    </source>
</evidence>
<protein>
    <recommendedName>
        <fullName evidence="2">DNA-directed DNA polymerase</fullName>
        <ecNumber evidence="2">2.7.7.7</ecNumber>
    </recommendedName>
</protein>
<evidence type="ECO:0000313" key="12">
    <source>
        <dbReference type="Proteomes" id="UP000018050"/>
    </source>
</evidence>
<dbReference type="InterPro" id="IPR056435">
    <property type="entry name" value="DPOD/Z_N"/>
</dbReference>
<feature type="region of interest" description="Disordered" evidence="8">
    <location>
        <begin position="1263"/>
        <end position="1319"/>
    </location>
</feature>
<evidence type="ECO:0000256" key="2">
    <source>
        <dbReference type="ARBA" id="ARBA00012417"/>
    </source>
</evidence>
<feature type="domain" description="DNA-directed DNA polymerase family B multifunctional" evidence="9">
    <location>
        <begin position="1865"/>
        <end position="2272"/>
    </location>
</feature>
<dbReference type="InterPro" id="IPR030559">
    <property type="entry name" value="PolZ_Rev3"/>
</dbReference>
<feature type="region of interest" description="Disordered" evidence="8">
    <location>
        <begin position="792"/>
        <end position="812"/>
    </location>
</feature>
<feature type="region of interest" description="Disordered" evidence="8">
    <location>
        <begin position="905"/>
        <end position="940"/>
    </location>
</feature>
<dbReference type="GO" id="GO:0000724">
    <property type="term" value="P:double-strand break repair via homologous recombination"/>
    <property type="evidence" value="ECO:0007669"/>
    <property type="project" value="TreeGrafter"/>
</dbReference>
<evidence type="ECO:0000256" key="4">
    <source>
        <dbReference type="ARBA" id="ARBA00022695"/>
    </source>
</evidence>
<feature type="region of interest" description="Disordered" evidence="8">
    <location>
        <begin position="707"/>
        <end position="733"/>
    </location>
</feature>